<organism evidence="9 10">
    <name type="scientific">Paraoerskovia sediminicola</name>
    <dbReference type="NCBI Taxonomy" id="1138587"/>
    <lineage>
        <taxon>Bacteria</taxon>
        <taxon>Bacillati</taxon>
        <taxon>Actinomycetota</taxon>
        <taxon>Actinomycetes</taxon>
        <taxon>Micrococcales</taxon>
        <taxon>Cellulomonadaceae</taxon>
        <taxon>Paraoerskovia</taxon>
    </lineage>
</organism>
<feature type="transmembrane region" description="Helical" evidence="8">
    <location>
        <begin position="139"/>
        <end position="158"/>
    </location>
</feature>
<sequence>MPGKRRWRFGLLRGLHPAQVIVLGFFLTLAAGTAALMLPIARAGKGSASFMEALFTAASAVCVTGLSIVDTRTFWTPFADVVILVLIQIGGLGVMTFATVLGIVVARRIGLRTRITAAAETKTHGIGGIRALTLRVIKTAMIIEGIIAVILWLWWWLFHGEHPLHALWLGIFHAVSAFNNAGFSLFSDSLVGYATDPMIVLPICAAVIIGGMGFPVLHELHRTYRRPVHWTMNTRLVLVVSAALLAIGTGFFLFSEWRNPGTIGDMNFGGKLLTSFTQSTMARTAGFNSVDTGAMTSTSWFGTDILMFIGAGPAGTGGGIKVTTFAVLFFIIFTEVRGEVAVNVFGRRLPRSTHRQAISVALLAVAAVVGSTMLLLTLEDFGLDRTLFEVISAFATVGLSTGITPDLPTAAQLVLVALMFIGRLGPITLATALVLRKRGRLYELPKERPIIG</sequence>
<dbReference type="Pfam" id="PF02386">
    <property type="entry name" value="TrkH"/>
    <property type="match status" value="1"/>
</dbReference>
<feature type="transmembrane region" description="Helical" evidence="8">
    <location>
        <begin position="198"/>
        <end position="216"/>
    </location>
</feature>
<evidence type="ECO:0000256" key="4">
    <source>
        <dbReference type="ARBA" id="ARBA00022692"/>
    </source>
</evidence>
<feature type="transmembrane region" description="Helical" evidence="8">
    <location>
        <begin position="357"/>
        <end position="378"/>
    </location>
</feature>
<evidence type="ECO:0000256" key="1">
    <source>
        <dbReference type="ARBA" id="ARBA00004651"/>
    </source>
</evidence>
<comment type="subcellular location">
    <subcellularLocation>
        <location evidence="1">Cell membrane</location>
        <topology evidence="1">Multi-pass membrane protein</topology>
    </subcellularLocation>
</comment>
<dbReference type="PANTHER" id="PTHR32024">
    <property type="entry name" value="TRK SYSTEM POTASSIUM UPTAKE PROTEIN TRKG-RELATED"/>
    <property type="match status" value="1"/>
</dbReference>
<evidence type="ECO:0000256" key="5">
    <source>
        <dbReference type="ARBA" id="ARBA00022989"/>
    </source>
</evidence>
<dbReference type="Proteomes" id="UP001321475">
    <property type="component" value="Chromosome"/>
</dbReference>
<evidence type="ECO:0000256" key="8">
    <source>
        <dbReference type="SAM" id="Phobius"/>
    </source>
</evidence>
<proteinExistence type="predicted"/>
<evidence type="ECO:0000313" key="9">
    <source>
        <dbReference type="EMBL" id="BDZ41716.1"/>
    </source>
</evidence>
<keyword evidence="6" id="KW-0406">Ion transport</keyword>
<keyword evidence="10" id="KW-1185">Reference proteome</keyword>
<name>A0ABN6XDR3_9CELL</name>
<dbReference type="InterPro" id="IPR003445">
    <property type="entry name" value="Cat_transpt"/>
</dbReference>
<feature type="transmembrane region" description="Helical" evidence="8">
    <location>
        <begin position="20"/>
        <end position="38"/>
    </location>
</feature>
<evidence type="ECO:0000313" key="10">
    <source>
        <dbReference type="Proteomes" id="UP001321475"/>
    </source>
</evidence>
<evidence type="ECO:0000256" key="7">
    <source>
        <dbReference type="ARBA" id="ARBA00023136"/>
    </source>
</evidence>
<keyword evidence="4 8" id="KW-0812">Transmembrane</keyword>
<protein>
    <submittedName>
        <fullName evidence="9">Potassium transporter Trk</fullName>
    </submittedName>
</protein>
<evidence type="ECO:0000256" key="6">
    <source>
        <dbReference type="ARBA" id="ARBA00023065"/>
    </source>
</evidence>
<evidence type="ECO:0000256" key="3">
    <source>
        <dbReference type="ARBA" id="ARBA00022475"/>
    </source>
</evidence>
<feature type="transmembrane region" description="Helical" evidence="8">
    <location>
        <begin position="413"/>
        <end position="435"/>
    </location>
</feature>
<dbReference type="PANTHER" id="PTHR32024:SF1">
    <property type="entry name" value="KTR SYSTEM POTASSIUM UPTAKE PROTEIN B"/>
    <property type="match status" value="1"/>
</dbReference>
<feature type="transmembrane region" description="Helical" evidence="8">
    <location>
        <begin position="81"/>
        <end position="106"/>
    </location>
</feature>
<accession>A0ABN6XDR3</accession>
<evidence type="ECO:0000256" key="2">
    <source>
        <dbReference type="ARBA" id="ARBA00022448"/>
    </source>
</evidence>
<dbReference type="EMBL" id="AP027729">
    <property type="protein sequence ID" value="BDZ41716.1"/>
    <property type="molecule type" value="Genomic_DNA"/>
</dbReference>
<keyword evidence="5 8" id="KW-1133">Transmembrane helix</keyword>
<keyword evidence="3" id="KW-1003">Cell membrane</keyword>
<dbReference type="RefSeq" id="WP_286218816.1">
    <property type="nucleotide sequence ID" value="NZ_AP027729.1"/>
</dbReference>
<gene>
    <name evidence="9" type="ORF">GCM10025865_10150</name>
</gene>
<keyword evidence="2" id="KW-0813">Transport</keyword>
<feature type="transmembrane region" description="Helical" evidence="8">
    <location>
        <begin position="50"/>
        <end position="69"/>
    </location>
</feature>
<reference evidence="10" key="1">
    <citation type="journal article" date="2019" name="Int. J. Syst. Evol. Microbiol.">
        <title>The Global Catalogue of Microorganisms (GCM) 10K type strain sequencing project: providing services to taxonomists for standard genome sequencing and annotation.</title>
        <authorList>
            <consortium name="The Broad Institute Genomics Platform"/>
            <consortium name="The Broad Institute Genome Sequencing Center for Infectious Disease"/>
            <person name="Wu L."/>
            <person name="Ma J."/>
        </authorList>
    </citation>
    <scope>NUCLEOTIDE SEQUENCE [LARGE SCALE GENOMIC DNA]</scope>
    <source>
        <strain evidence="10">NBRC 108565</strain>
    </source>
</reference>
<feature type="transmembrane region" description="Helical" evidence="8">
    <location>
        <begin position="236"/>
        <end position="254"/>
    </location>
</feature>
<keyword evidence="7 8" id="KW-0472">Membrane</keyword>